<accession>A0AAW2TPJ1</accession>
<name>A0AAW2TPJ1_9LAMI</name>
<sequence>MGIWELIGSTAEVVKRNAPDGTLLKSARRTSYSYGAAAFTQIDQAVRINALGQWMPDDETKSKIGLFTTKLAKNAGLYAVQEGYKLIPGGVAFSKIVTETLNDVKHQNLKDGELEASGEKLPTLQKRCTGGRNLIDGAEMHVGRGVWNRSPTTADGAPTSKSPEDVIRVFMMKEYFGTRFLDDLMVHGSARGEGKTPE</sequence>
<evidence type="ECO:0000313" key="1">
    <source>
        <dbReference type="EMBL" id="KAL0406843.1"/>
    </source>
</evidence>
<protein>
    <submittedName>
        <fullName evidence="1">Uncharacterized protein</fullName>
    </submittedName>
</protein>
<proteinExistence type="predicted"/>
<dbReference type="AlphaFoldDB" id="A0AAW2TPJ1"/>
<dbReference type="EMBL" id="JACGWN010000014">
    <property type="protein sequence ID" value="KAL0406843.1"/>
    <property type="molecule type" value="Genomic_DNA"/>
</dbReference>
<comment type="caution">
    <text evidence="1">The sequence shown here is derived from an EMBL/GenBank/DDBJ whole genome shotgun (WGS) entry which is preliminary data.</text>
</comment>
<organism evidence="1">
    <name type="scientific">Sesamum latifolium</name>
    <dbReference type="NCBI Taxonomy" id="2727402"/>
    <lineage>
        <taxon>Eukaryota</taxon>
        <taxon>Viridiplantae</taxon>
        <taxon>Streptophyta</taxon>
        <taxon>Embryophyta</taxon>
        <taxon>Tracheophyta</taxon>
        <taxon>Spermatophyta</taxon>
        <taxon>Magnoliopsida</taxon>
        <taxon>eudicotyledons</taxon>
        <taxon>Gunneridae</taxon>
        <taxon>Pentapetalae</taxon>
        <taxon>asterids</taxon>
        <taxon>lamiids</taxon>
        <taxon>Lamiales</taxon>
        <taxon>Pedaliaceae</taxon>
        <taxon>Sesamum</taxon>
    </lineage>
</organism>
<reference evidence="1" key="1">
    <citation type="submission" date="2020-06" db="EMBL/GenBank/DDBJ databases">
        <authorList>
            <person name="Li T."/>
            <person name="Hu X."/>
            <person name="Zhang T."/>
            <person name="Song X."/>
            <person name="Zhang H."/>
            <person name="Dai N."/>
            <person name="Sheng W."/>
            <person name="Hou X."/>
            <person name="Wei L."/>
        </authorList>
    </citation>
    <scope>NUCLEOTIDE SEQUENCE</scope>
    <source>
        <strain evidence="1">KEN1</strain>
        <tissue evidence="1">Leaf</tissue>
    </source>
</reference>
<reference evidence="1" key="2">
    <citation type="journal article" date="2024" name="Plant">
        <title>Genomic evolution and insights into agronomic trait innovations of Sesamum species.</title>
        <authorList>
            <person name="Miao H."/>
            <person name="Wang L."/>
            <person name="Qu L."/>
            <person name="Liu H."/>
            <person name="Sun Y."/>
            <person name="Le M."/>
            <person name="Wang Q."/>
            <person name="Wei S."/>
            <person name="Zheng Y."/>
            <person name="Lin W."/>
            <person name="Duan Y."/>
            <person name="Cao H."/>
            <person name="Xiong S."/>
            <person name="Wang X."/>
            <person name="Wei L."/>
            <person name="Li C."/>
            <person name="Ma Q."/>
            <person name="Ju M."/>
            <person name="Zhao R."/>
            <person name="Li G."/>
            <person name="Mu C."/>
            <person name="Tian Q."/>
            <person name="Mei H."/>
            <person name="Zhang T."/>
            <person name="Gao T."/>
            <person name="Zhang H."/>
        </authorList>
    </citation>
    <scope>NUCLEOTIDE SEQUENCE</scope>
    <source>
        <strain evidence="1">KEN1</strain>
    </source>
</reference>
<gene>
    <name evidence="1" type="ORF">Slati_3998200</name>
</gene>